<keyword evidence="3" id="KW-1185">Reference proteome</keyword>
<dbReference type="AlphaFoldDB" id="Q97KJ5"/>
<evidence type="ECO:0000313" key="2">
    <source>
        <dbReference type="EMBL" id="AAK78900.1"/>
    </source>
</evidence>
<dbReference type="HOGENOM" id="CLU_1412972_0_0_9"/>
<sequence>MIRFQKRMAIFFLTISILIICGDIEKIISFGIEFDDILCNLFFIGLGIIGFRIYRWYKRQIKKYTELLKEDRLDKIEYIIYDIERVRGVVYNTAFYIDGVKCKLRFPQYKCKDNDNYEYYLEPIYKKNGEFKDFIAYADKKNDYKKSIESTNEITECEEKAEKKRKRKRLNEYVNSRMELAKKYEEEAKNKM</sequence>
<name>Q97KJ5_CLOAB</name>
<proteinExistence type="predicted"/>
<accession>Q97KJ5</accession>
<dbReference type="OrthoDB" id="1944262at2"/>
<keyword evidence="1" id="KW-1133">Transmembrane helix</keyword>
<dbReference type="RefSeq" id="WP_010964242.1">
    <property type="nucleotide sequence ID" value="NC_003030.1"/>
</dbReference>
<protein>
    <submittedName>
        <fullName evidence="2">Predicted membrane protein</fullName>
    </submittedName>
</protein>
<evidence type="ECO:0000313" key="3">
    <source>
        <dbReference type="Proteomes" id="UP000000814"/>
    </source>
</evidence>
<dbReference type="KEGG" id="cac:CA_C0924"/>
<feature type="transmembrane region" description="Helical" evidence="1">
    <location>
        <begin position="37"/>
        <end position="54"/>
    </location>
</feature>
<dbReference type="PATRIC" id="fig|272562.8.peg.1133"/>
<dbReference type="Proteomes" id="UP000000814">
    <property type="component" value="Chromosome"/>
</dbReference>
<keyword evidence="1" id="KW-0812">Transmembrane</keyword>
<dbReference type="STRING" id="272562.CA_C0924"/>
<gene>
    <name evidence="2" type="ordered locus">CA_C0924</name>
</gene>
<dbReference type="PIR" id="A97014">
    <property type="entry name" value="A97014"/>
</dbReference>
<dbReference type="GeneID" id="44997434"/>
<dbReference type="EMBL" id="AE001437">
    <property type="protein sequence ID" value="AAK78900.1"/>
    <property type="molecule type" value="Genomic_DNA"/>
</dbReference>
<organism evidence="2 3">
    <name type="scientific">Clostridium acetobutylicum (strain ATCC 824 / DSM 792 / JCM 1419 / IAM 19013 / LMG 5710 / NBRC 13948 / NRRL B-527 / VKM B-1787 / 2291 / W)</name>
    <dbReference type="NCBI Taxonomy" id="272562"/>
    <lineage>
        <taxon>Bacteria</taxon>
        <taxon>Bacillati</taxon>
        <taxon>Bacillota</taxon>
        <taxon>Clostridia</taxon>
        <taxon>Eubacteriales</taxon>
        <taxon>Clostridiaceae</taxon>
        <taxon>Clostridium</taxon>
    </lineage>
</organism>
<keyword evidence="1" id="KW-0472">Membrane</keyword>
<evidence type="ECO:0000256" key="1">
    <source>
        <dbReference type="SAM" id="Phobius"/>
    </source>
</evidence>
<reference evidence="2 3" key="1">
    <citation type="journal article" date="2001" name="J. Bacteriol.">
        <title>Genome sequence and comparative analysis of the solvent-producing bacterium Clostridium acetobutylicum.</title>
        <authorList>
            <person name="Nolling J."/>
            <person name="Breton G."/>
            <person name="Omelchenko M.V."/>
            <person name="Makarova K.S."/>
            <person name="Zeng Q."/>
            <person name="Gibson R."/>
            <person name="Lee H.M."/>
            <person name="Dubois J."/>
            <person name="Qiu D."/>
            <person name="Hitti J."/>
            <person name="Wolf Y.I."/>
            <person name="Tatusov R.L."/>
            <person name="Sabathe F."/>
            <person name="Doucette-Stamm L."/>
            <person name="Soucaille P."/>
            <person name="Daly M.J."/>
            <person name="Bennett G.N."/>
            <person name="Koonin E.V."/>
            <person name="Smith D.R."/>
        </authorList>
    </citation>
    <scope>NUCLEOTIDE SEQUENCE [LARGE SCALE GENOMIC DNA]</scope>
    <source>
        <strain evidence="3">ATCC 824 / DSM 792 / JCM 1419 / LMG 5710 / VKM B-1787</strain>
    </source>
</reference>